<gene>
    <name evidence="2" type="ORF">SBAD_LOCUS12924</name>
</gene>
<keyword evidence="1" id="KW-0175">Coiled coil</keyword>
<feature type="coiled-coil region" evidence="1">
    <location>
        <begin position="69"/>
        <end position="131"/>
    </location>
</feature>
<feature type="coiled-coil region" evidence="1">
    <location>
        <begin position="6"/>
        <end position="40"/>
    </location>
</feature>
<reference evidence="2 3" key="2">
    <citation type="submission" date="2018-11" db="EMBL/GenBank/DDBJ databases">
        <authorList>
            <consortium name="Pathogen Informatics"/>
        </authorList>
    </citation>
    <scope>NUCLEOTIDE SEQUENCE [LARGE SCALE GENOMIC DNA]</scope>
</reference>
<proteinExistence type="predicted"/>
<evidence type="ECO:0000256" key="1">
    <source>
        <dbReference type="SAM" id="Coils"/>
    </source>
</evidence>
<dbReference type="Proteomes" id="UP000270296">
    <property type="component" value="Unassembled WGS sequence"/>
</dbReference>
<sequence>MKTFFRKDLEDAKAMALDRVSHLERQCQDYEAKATETDENMQAMSKVMSITQETERELKLKLEHSSSEKQKTQERLFRVQEELMNLERLKRSQDIAQMKCERKNAFLTASLSEMQAERDRLKKILDTMNKDRAALDKAISMIEVENMELHNA</sequence>
<dbReference type="AlphaFoldDB" id="A0A183JAM6"/>
<evidence type="ECO:0000313" key="3">
    <source>
        <dbReference type="Proteomes" id="UP000270296"/>
    </source>
</evidence>
<reference evidence="4" key="1">
    <citation type="submission" date="2016-06" db="UniProtKB">
        <authorList>
            <consortium name="WormBaseParasite"/>
        </authorList>
    </citation>
    <scope>IDENTIFICATION</scope>
</reference>
<protein>
    <submittedName>
        <fullName evidence="4">Coiled-coil domain-containing protein 176</fullName>
    </submittedName>
</protein>
<dbReference type="WBParaSite" id="SBAD_0001333701-mRNA-1">
    <property type="protein sequence ID" value="SBAD_0001333701-mRNA-1"/>
    <property type="gene ID" value="SBAD_0001333701"/>
</dbReference>
<keyword evidence="3" id="KW-1185">Reference proteome</keyword>
<evidence type="ECO:0000313" key="2">
    <source>
        <dbReference type="EMBL" id="VDP52732.1"/>
    </source>
</evidence>
<organism evidence="4">
    <name type="scientific">Soboliphyme baturini</name>
    <dbReference type="NCBI Taxonomy" id="241478"/>
    <lineage>
        <taxon>Eukaryota</taxon>
        <taxon>Metazoa</taxon>
        <taxon>Ecdysozoa</taxon>
        <taxon>Nematoda</taxon>
        <taxon>Enoplea</taxon>
        <taxon>Dorylaimia</taxon>
        <taxon>Dioctophymatida</taxon>
        <taxon>Dioctophymatoidea</taxon>
        <taxon>Soboliphymatidae</taxon>
        <taxon>Soboliphyme</taxon>
    </lineage>
</organism>
<accession>A0A183JAM6</accession>
<evidence type="ECO:0000313" key="4">
    <source>
        <dbReference type="WBParaSite" id="SBAD_0001333701-mRNA-1"/>
    </source>
</evidence>
<name>A0A183JAM6_9BILA</name>
<dbReference type="EMBL" id="UZAM01019367">
    <property type="protein sequence ID" value="VDP52732.1"/>
    <property type="molecule type" value="Genomic_DNA"/>
</dbReference>